<comment type="caution">
    <text evidence="2">The sequence shown here is derived from an EMBL/GenBank/DDBJ whole genome shotgun (WGS) entry which is preliminary data.</text>
</comment>
<dbReference type="InterPro" id="IPR012660">
    <property type="entry name" value="YiiD_C"/>
</dbReference>
<proteinExistence type="predicted"/>
<evidence type="ECO:0000313" key="2">
    <source>
        <dbReference type="EMBL" id="MCL2915300.1"/>
    </source>
</evidence>
<reference evidence="2 3" key="1">
    <citation type="submission" date="2022-01" db="EMBL/GenBank/DDBJ databases">
        <title>Whole genome-based taxonomy of the Shewanellaceae.</title>
        <authorList>
            <person name="Martin-Rodriguez A.J."/>
        </authorList>
    </citation>
    <scope>NUCLEOTIDE SEQUENCE [LARGE SCALE GENOMIC DNA]</scope>
    <source>
        <strain evidence="2 3">DSM 21332</strain>
    </source>
</reference>
<feature type="domain" description="Thioesterase putative" evidence="1">
    <location>
        <begin position="8"/>
        <end position="143"/>
    </location>
</feature>
<keyword evidence="3" id="KW-1185">Reference proteome</keyword>
<dbReference type="RefSeq" id="WP_249249874.1">
    <property type="nucleotide sequence ID" value="NZ_JAKIKT010000006.1"/>
</dbReference>
<dbReference type="EMBL" id="JAKIKT010000006">
    <property type="protein sequence ID" value="MCL2915300.1"/>
    <property type="molecule type" value="Genomic_DNA"/>
</dbReference>
<accession>A0ABT0NA93</accession>
<evidence type="ECO:0000259" key="1">
    <source>
        <dbReference type="Pfam" id="PF09500"/>
    </source>
</evidence>
<dbReference type="SUPFAM" id="SSF54637">
    <property type="entry name" value="Thioesterase/thiol ester dehydrase-isomerase"/>
    <property type="match status" value="1"/>
</dbReference>
<protein>
    <submittedName>
        <fullName evidence="2">Thioesterase domain-containing protein</fullName>
    </submittedName>
</protein>
<dbReference type="NCBIfam" id="TIGR02447">
    <property type="entry name" value="yiiD_Cterm"/>
    <property type="match status" value="1"/>
</dbReference>
<dbReference type="Pfam" id="PF09500">
    <property type="entry name" value="YiiD_C"/>
    <property type="match status" value="1"/>
</dbReference>
<gene>
    <name evidence="2" type="ORF">L2725_16180</name>
</gene>
<dbReference type="Proteomes" id="UP001202831">
    <property type="component" value="Unassembled WGS sequence"/>
</dbReference>
<sequence>MDVQPLLQRLQQTWHNTIPVSRFMEIVPLSADDGELKVAAALPPNLNLHQTMFAGSIYTLCTLTGWGAVWLAQELAGVQGDIVLGTADIRYLAPVTKEPVACVTYSDIEPDCLALGTKLKQTLRVTLWSDGRECAIFEGTFFSIPCG</sequence>
<dbReference type="InterPro" id="IPR029069">
    <property type="entry name" value="HotDog_dom_sf"/>
</dbReference>
<evidence type="ECO:0000313" key="3">
    <source>
        <dbReference type="Proteomes" id="UP001202831"/>
    </source>
</evidence>
<dbReference type="Gene3D" id="3.10.129.10">
    <property type="entry name" value="Hotdog Thioesterase"/>
    <property type="match status" value="1"/>
</dbReference>
<organism evidence="2 3">
    <name type="scientific">Shewanella corallii</name>
    <dbReference type="NCBI Taxonomy" id="560080"/>
    <lineage>
        <taxon>Bacteria</taxon>
        <taxon>Pseudomonadati</taxon>
        <taxon>Pseudomonadota</taxon>
        <taxon>Gammaproteobacteria</taxon>
        <taxon>Alteromonadales</taxon>
        <taxon>Shewanellaceae</taxon>
        <taxon>Shewanella</taxon>
    </lineage>
</organism>
<name>A0ABT0NA93_9GAMM</name>